<evidence type="ECO:0000313" key="2">
    <source>
        <dbReference type="Proteomes" id="UP000198310"/>
    </source>
</evidence>
<dbReference type="Proteomes" id="UP000198310">
    <property type="component" value="Unassembled WGS sequence"/>
</dbReference>
<accession>A0A238VK33</accession>
<evidence type="ECO:0000313" key="1">
    <source>
        <dbReference type="EMBL" id="SNR34760.1"/>
    </source>
</evidence>
<organism evidence="1 2">
    <name type="scientific">Hymenobacter mucosus</name>
    <dbReference type="NCBI Taxonomy" id="1411120"/>
    <lineage>
        <taxon>Bacteria</taxon>
        <taxon>Pseudomonadati</taxon>
        <taxon>Bacteroidota</taxon>
        <taxon>Cytophagia</taxon>
        <taxon>Cytophagales</taxon>
        <taxon>Hymenobacteraceae</taxon>
        <taxon>Hymenobacter</taxon>
    </lineage>
</organism>
<proteinExistence type="predicted"/>
<dbReference type="AlphaFoldDB" id="A0A238VK33"/>
<keyword evidence="2" id="KW-1185">Reference proteome</keyword>
<reference evidence="2" key="1">
    <citation type="submission" date="2017-06" db="EMBL/GenBank/DDBJ databases">
        <authorList>
            <person name="Varghese N."/>
            <person name="Submissions S."/>
        </authorList>
    </citation>
    <scope>NUCLEOTIDE SEQUENCE [LARGE SCALE GENOMIC DNA]</scope>
    <source>
        <strain evidence="2">DSM 28041</strain>
    </source>
</reference>
<gene>
    <name evidence="1" type="ORF">SAMN06269173_101797</name>
</gene>
<dbReference type="RefSeq" id="WP_045690087.1">
    <property type="nucleotide sequence ID" value="NZ_FZNS01000001.1"/>
</dbReference>
<sequence length="92" mass="9685">MQGRYGKILPEPLVFATKTLYLRPQMDAAASFGTGPLPEHMTLATTVCTSRLALAVASPVGVCVLVSKGSKHMAGSSAGLLMVKKSKKRNPI</sequence>
<protein>
    <submittedName>
        <fullName evidence="1">Uncharacterized protein</fullName>
    </submittedName>
</protein>
<name>A0A238VK33_9BACT</name>
<dbReference type="EMBL" id="FZNS01000001">
    <property type="protein sequence ID" value="SNR34760.1"/>
    <property type="molecule type" value="Genomic_DNA"/>
</dbReference>